<dbReference type="Proteomes" id="UP000467488">
    <property type="component" value="Chromosome"/>
</dbReference>
<accession>A0A8S0G2R0</accession>
<dbReference type="Gene3D" id="2.160.20.20">
    <property type="match status" value="1"/>
</dbReference>
<reference evidence="2 3" key="1">
    <citation type="submission" date="2020-01" db="EMBL/GenBank/DDBJ databases">
        <title>Dynamics of blaIMP-6 dissemination in carbapenem resistant Enterobacteriacea isolated from regional surveillance in Osaka, Japan.</title>
        <authorList>
            <person name="Abe R."/>
            <person name="Akeda Y."/>
            <person name="Sugawara Y."/>
            <person name="Yamamoto N."/>
            <person name="Tomono K."/>
            <person name="Takeuchi D."/>
            <person name="Kawahara R."/>
            <person name="Hamada S."/>
        </authorList>
    </citation>
    <scope>NUCLEOTIDE SEQUENCE [LARGE SCALE GENOMIC DNA]</scope>
    <source>
        <strain evidence="2 3">E300</strain>
    </source>
</reference>
<dbReference type="InterPro" id="IPR057393">
    <property type="entry name" value="PIC_HAP1_IgA0_b-sol2"/>
</dbReference>
<evidence type="ECO:0000313" key="2">
    <source>
        <dbReference type="EMBL" id="BBU87495.1"/>
    </source>
</evidence>
<dbReference type="Pfam" id="PF24078">
    <property type="entry name" value="Beta-sol_PIC_HAP1_IgA0_2nd"/>
    <property type="match status" value="1"/>
</dbReference>
<evidence type="ECO:0000259" key="1">
    <source>
        <dbReference type="Pfam" id="PF24078"/>
    </source>
</evidence>
<name>A0A8S0G2R0_ECOLX</name>
<dbReference type="InterPro" id="IPR012332">
    <property type="entry name" value="Autotransporter_pectin_lyase_C"/>
</dbReference>
<organism evidence="2 3">
    <name type="scientific">Escherichia coli</name>
    <dbReference type="NCBI Taxonomy" id="562"/>
    <lineage>
        <taxon>Bacteria</taxon>
        <taxon>Pseudomonadati</taxon>
        <taxon>Pseudomonadota</taxon>
        <taxon>Gammaproteobacteria</taxon>
        <taxon>Enterobacterales</taxon>
        <taxon>Enterobacteriaceae</taxon>
        <taxon>Escherichia</taxon>
    </lineage>
</organism>
<dbReference type="EMBL" id="AP022360">
    <property type="protein sequence ID" value="BBU87495.1"/>
    <property type="molecule type" value="Genomic_DNA"/>
</dbReference>
<proteinExistence type="predicted"/>
<protein>
    <recommendedName>
        <fullName evidence="1">PIC/HAP1/IgA0-like second beta-solenoid repeat region domain-containing protein</fullName>
    </recommendedName>
</protein>
<sequence>MTFHKLNGADDGAILTNSGSMANVNLDFNSPDTTATIANIWHGHFTGNLNINNEVTAGTQNDFAIDGGVNAQGSITQQNGRLFMQGHPVVHAVSSQDVANKLKALGDNSVLTQPVSFTQNDWENRQFSMAELNLHLQMLNLTLQETPALIPELMPSILP</sequence>
<gene>
    <name evidence="2" type="ORF">EIMP300_88950</name>
</gene>
<dbReference type="AlphaFoldDB" id="A0A8S0G2R0"/>
<evidence type="ECO:0000313" key="3">
    <source>
        <dbReference type="Proteomes" id="UP000467488"/>
    </source>
</evidence>
<feature type="domain" description="PIC/HAP1/IgA0-like second beta-solenoid repeat region" evidence="1">
    <location>
        <begin position="47"/>
        <end position="135"/>
    </location>
</feature>